<name>B2TGE7_PARPJ</name>
<protein>
    <submittedName>
        <fullName evidence="1">Uncharacterized protein</fullName>
    </submittedName>
</protein>
<evidence type="ECO:0000313" key="2">
    <source>
        <dbReference type="Proteomes" id="UP000001739"/>
    </source>
</evidence>
<gene>
    <name evidence="1" type="ordered locus">Bphyt_5780</name>
</gene>
<evidence type="ECO:0000313" key="1">
    <source>
        <dbReference type="EMBL" id="ACD20119.1"/>
    </source>
</evidence>
<reference evidence="1 2" key="1">
    <citation type="journal article" date="2011" name="J. Bacteriol.">
        <title>Complete genome sequence of the plant growth-promoting endophyte Burkholderia phytofirmans strain PsJN.</title>
        <authorList>
            <person name="Weilharter A."/>
            <person name="Mitter B."/>
            <person name="Shin M.V."/>
            <person name="Chain P.S."/>
            <person name="Nowak J."/>
            <person name="Sessitsch A."/>
        </authorList>
    </citation>
    <scope>NUCLEOTIDE SEQUENCE [LARGE SCALE GENOMIC DNA]</scope>
    <source>
        <strain evidence="2">DSM 17436 / LMG 22146 / PsJN</strain>
    </source>
</reference>
<dbReference type="RefSeq" id="WP_012427628.1">
    <property type="nucleotide sequence ID" value="NC_010676.1"/>
</dbReference>
<dbReference type="Proteomes" id="UP000001739">
    <property type="component" value="Chromosome 2"/>
</dbReference>
<dbReference type="EMBL" id="CP001053">
    <property type="protein sequence ID" value="ACD20119.1"/>
    <property type="molecule type" value="Genomic_DNA"/>
</dbReference>
<proteinExistence type="predicted"/>
<accession>B2TGE7</accession>
<dbReference type="KEGG" id="bpy:Bphyt_5780"/>
<organism evidence="1 2">
    <name type="scientific">Paraburkholderia phytofirmans (strain DSM 17436 / LMG 22146 / PsJN)</name>
    <name type="common">Burkholderia phytofirmans</name>
    <dbReference type="NCBI Taxonomy" id="398527"/>
    <lineage>
        <taxon>Bacteria</taxon>
        <taxon>Pseudomonadati</taxon>
        <taxon>Pseudomonadota</taxon>
        <taxon>Betaproteobacteria</taxon>
        <taxon>Burkholderiales</taxon>
        <taxon>Burkholderiaceae</taxon>
        <taxon>Paraburkholderia</taxon>
    </lineage>
</organism>
<sequence length="67" mass="6937">MLVLRGSGQSMVRARHCPLPSTPIALAMQNFKSLVAISTVASSSATNNSTLDGAVLSIIPLKNQSPS</sequence>
<dbReference type="HOGENOM" id="CLU_2804205_0_0_4"/>
<dbReference type="AlphaFoldDB" id="B2TGE7"/>